<gene>
    <name evidence="1" type="ORF">GDO86_008612</name>
</gene>
<comment type="caution">
    <text evidence="1">The sequence shown here is derived from an EMBL/GenBank/DDBJ whole genome shotgun (WGS) entry which is preliminary data.</text>
</comment>
<sequence length="83" mass="9012">MKMESAGRAASVKQSSGLLLNAPASLGGEVKALKVALSKLSAVTKALSANVRHINENMERILLDKPDIEEMERMLYSLSQNKE</sequence>
<accession>A0A8T2J3N5</accession>
<dbReference type="AlphaFoldDB" id="A0A8T2J3N5"/>
<proteinExistence type="predicted"/>
<name>A0A8T2J3N5_9PIPI</name>
<evidence type="ECO:0000313" key="2">
    <source>
        <dbReference type="Proteomes" id="UP000812440"/>
    </source>
</evidence>
<dbReference type="Proteomes" id="UP000812440">
    <property type="component" value="Chromosome 4"/>
</dbReference>
<protein>
    <submittedName>
        <fullName evidence="1">Uncharacterized protein</fullName>
    </submittedName>
</protein>
<reference evidence="1" key="1">
    <citation type="thesis" date="2020" institute="ProQuest LLC" country="789 East Eisenhower Parkway, Ann Arbor, MI, USA">
        <title>Comparative Genomics and Chromosome Evolution.</title>
        <authorList>
            <person name="Mudd A.B."/>
        </authorList>
    </citation>
    <scope>NUCLEOTIDE SEQUENCE</scope>
    <source>
        <strain evidence="1">Female2</strain>
        <tissue evidence="1">Blood</tissue>
    </source>
</reference>
<keyword evidence="2" id="KW-1185">Reference proteome</keyword>
<dbReference type="OrthoDB" id="9949485at2759"/>
<dbReference type="EMBL" id="JAACNH010000007">
    <property type="protein sequence ID" value="KAG8437988.1"/>
    <property type="molecule type" value="Genomic_DNA"/>
</dbReference>
<evidence type="ECO:0000313" key="1">
    <source>
        <dbReference type="EMBL" id="KAG8437988.1"/>
    </source>
</evidence>
<organism evidence="1 2">
    <name type="scientific">Hymenochirus boettgeri</name>
    <name type="common">Congo dwarf clawed frog</name>
    <dbReference type="NCBI Taxonomy" id="247094"/>
    <lineage>
        <taxon>Eukaryota</taxon>
        <taxon>Metazoa</taxon>
        <taxon>Chordata</taxon>
        <taxon>Craniata</taxon>
        <taxon>Vertebrata</taxon>
        <taxon>Euteleostomi</taxon>
        <taxon>Amphibia</taxon>
        <taxon>Batrachia</taxon>
        <taxon>Anura</taxon>
        <taxon>Pipoidea</taxon>
        <taxon>Pipidae</taxon>
        <taxon>Pipinae</taxon>
        <taxon>Hymenochirus</taxon>
    </lineage>
</organism>